<sequence length="340" mass="36536">MTAERLSDEFRRFSLDYASKIKMLENDNDRLRMSLQQAQDALQRSEADKQKLSADLDEKQRLVTQMKREMQRLHSFKAAILNGIRASEDTPEGFQASIHSIRASDLARRSFLAQAEPAVQPFSMPDTGATDDLEGALFGKDGAFEESILPSRAAPANFTPGRTLPAGTFSPGKMAGTGGSKVATPFGAASATRPVCLPATVPKQTPLLATRVTPAAPISTPLAPIQPAQPPSGPASSRPATTPSSAAPAQAPAVQPAQPLSPCPSHMEGRDFFVAARQRLNYEQFNQFLGCIKALNNHQQDSDTTLQQAAQIFQQQHPDLFVAFRNLLAPQMDSTNGGAG</sequence>
<dbReference type="Pfam" id="PF25972">
    <property type="entry name" value="At4g15545_C"/>
    <property type="match status" value="1"/>
</dbReference>
<dbReference type="EMBL" id="JAPMOS010000010">
    <property type="protein sequence ID" value="KAJ4460923.1"/>
    <property type="molecule type" value="Genomic_DNA"/>
</dbReference>
<evidence type="ECO:0000256" key="3">
    <source>
        <dbReference type="SAM" id="Coils"/>
    </source>
</evidence>
<comment type="subcellular location">
    <subcellularLocation>
        <location evidence="1">Nucleus</location>
    </subcellularLocation>
</comment>
<reference evidence="6" key="1">
    <citation type="journal article" date="2022" name="bioRxiv">
        <title>Genomics of Preaxostyla Flagellates Illuminates Evolutionary Transitions and the Path Towards Mitochondrial Loss.</title>
        <authorList>
            <person name="Novak L.V.F."/>
            <person name="Treitli S.C."/>
            <person name="Pyrih J."/>
            <person name="Halakuc P."/>
            <person name="Pipaliya S.V."/>
            <person name="Vacek V."/>
            <person name="Brzon O."/>
            <person name="Soukal P."/>
            <person name="Eme L."/>
            <person name="Dacks J.B."/>
            <person name="Karnkowska A."/>
            <person name="Elias M."/>
            <person name="Hampl V."/>
        </authorList>
    </citation>
    <scope>NUCLEOTIDE SEQUENCE</scope>
    <source>
        <strain evidence="6">RCP-MX</strain>
    </source>
</reference>
<accession>A0ABQ8URG9</accession>
<name>A0ABQ8URG9_9EUKA</name>
<feature type="coiled-coil region" evidence="3">
    <location>
        <begin position="21"/>
        <end position="69"/>
    </location>
</feature>
<evidence type="ECO:0000256" key="2">
    <source>
        <dbReference type="ARBA" id="ARBA00023242"/>
    </source>
</evidence>
<feature type="compositionally biased region" description="Low complexity" evidence="4">
    <location>
        <begin position="234"/>
        <end position="260"/>
    </location>
</feature>
<feature type="domain" description="At4g15545-like C-terminal" evidence="5">
    <location>
        <begin position="266"/>
        <end position="329"/>
    </location>
</feature>
<protein>
    <recommendedName>
        <fullName evidence="5">At4g15545-like C-terminal domain-containing protein</fullName>
    </recommendedName>
</protein>
<dbReference type="Gene3D" id="1.20.1160.11">
    <property type="entry name" value="Paired amphipathic helix"/>
    <property type="match status" value="1"/>
</dbReference>
<keyword evidence="7" id="KW-1185">Reference proteome</keyword>
<organism evidence="6 7">
    <name type="scientific">Paratrimastix pyriformis</name>
    <dbReference type="NCBI Taxonomy" id="342808"/>
    <lineage>
        <taxon>Eukaryota</taxon>
        <taxon>Metamonada</taxon>
        <taxon>Preaxostyla</taxon>
        <taxon>Paratrimastigidae</taxon>
        <taxon>Paratrimastix</taxon>
    </lineage>
</organism>
<dbReference type="Proteomes" id="UP001141327">
    <property type="component" value="Unassembled WGS sequence"/>
</dbReference>
<keyword evidence="2" id="KW-0539">Nucleus</keyword>
<evidence type="ECO:0000256" key="4">
    <source>
        <dbReference type="SAM" id="MobiDB-lite"/>
    </source>
</evidence>
<dbReference type="PANTHER" id="PTHR47383">
    <property type="entry name" value="OS03G0659800 PROTEIN"/>
    <property type="match status" value="1"/>
</dbReference>
<gene>
    <name evidence="6" type="ORF">PAPYR_2769</name>
</gene>
<proteinExistence type="predicted"/>
<evidence type="ECO:0000256" key="1">
    <source>
        <dbReference type="ARBA" id="ARBA00004123"/>
    </source>
</evidence>
<dbReference type="PANTHER" id="PTHR47383:SF8">
    <property type="entry name" value="OS01G0768300 PROTEIN"/>
    <property type="match status" value="1"/>
</dbReference>
<dbReference type="InterPro" id="IPR036600">
    <property type="entry name" value="PAH_sf"/>
</dbReference>
<dbReference type="InterPro" id="IPR058935">
    <property type="entry name" value="At4g15545-like_C"/>
</dbReference>
<dbReference type="InterPro" id="IPR058936">
    <property type="entry name" value="At4g15545-like"/>
</dbReference>
<evidence type="ECO:0000313" key="6">
    <source>
        <dbReference type="EMBL" id="KAJ4460923.1"/>
    </source>
</evidence>
<dbReference type="SUPFAM" id="SSF47762">
    <property type="entry name" value="PAH2 domain"/>
    <property type="match status" value="1"/>
</dbReference>
<evidence type="ECO:0000259" key="5">
    <source>
        <dbReference type="Pfam" id="PF25972"/>
    </source>
</evidence>
<keyword evidence="3" id="KW-0175">Coiled coil</keyword>
<feature type="region of interest" description="Disordered" evidence="4">
    <location>
        <begin position="218"/>
        <end position="262"/>
    </location>
</feature>
<comment type="caution">
    <text evidence="6">The sequence shown here is derived from an EMBL/GenBank/DDBJ whole genome shotgun (WGS) entry which is preliminary data.</text>
</comment>
<evidence type="ECO:0000313" key="7">
    <source>
        <dbReference type="Proteomes" id="UP001141327"/>
    </source>
</evidence>